<dbReference type="EMBL" id="JADMLG010000007">
    <property type="protein sequence ID" value="MBH0778280.1"/>
    <property type="molecule type" value="Genomic_DNA"/>
</dbReference>
<keyword evidence="4" id="KW-1015">Disulfide bond</keyword>
<comment type="caution">
    <text evidence="8">The sequence shown here is derived from an EMBL/GenBank/DDBJ whole genome shotgun (WGS) entry which is preliminary data.</text>
</comment>
<dbReference type="PANTHER" id="PTHR13887">
    <property type="entry name" value="GLUTATHIONE S-TRANSFERASE KAPPA"/>
    <property type="match status" value="1"/>
</dbReference>
<keyword evidence="3" id="KW-0560">Oxidoreductase</keyword>
<keyword evidence="2" id="KW-0732">Signal</keyword>
<evidence type="ECO:0000313" key="9">
    <source>
        <dbReference type="Proteomes" id="UP000655751"/>
    </source>
</evidence>
<evidence type="ECO:0000256" key="4">
    <source>
        <dbReference type="ARBA" id="ARBA00023157"/>
    </source>
</evidence>
<dbReference type="Pfam" id="PF13462">
    <property type="entry name" value="Thioredoxin_4"/>
    <property type="match status" value="1"/>
</dbReference>
<dbReference type="Gene3D" id="3.40.30.10">
    <property type="entry name" value="Glutaredoxin"/>
    <property type="match status" value="1"/>
</dbReference>
<evidence type="ECO:0000256" key="2">
    <source>
        <dbReference type="ARBA" id="ARBA00022729"/>
    </source>
</evidence>
<evidence type="ECO:0000256" key="6">
    <source>
        <dbReference type="SAM" id="Phobius"/>
    </source>
</evidence>
<accession>A0A931N1E3</accession>
<name>A0A931N1E3_9NOCA</name>
<keyword evidence="6" id="KW-1133">Transmembrane helix</keyword>
<dbReference type="InterPro" id="IPR012336">
    <property type="entry name" value="Thioredoxin-like_fold"/>
</dbReference>
<dbReference type="RefSeq" id="WP_196150596.1">
    <property type="nucleotide sequence ID" value="NZ_JADMLG010000007.1"/>
</dbReference>
<evidence type="ECO:0000313" key="8">
    <source>
        <dbReference type="EMBL" id="MBH0778280.1"/>
    </source>
</evidence>
<dbReference type="Proteomes" id="UP000655751">
    <property type="component" value="Unassembled WGS sequence"/>
</dbReference>
<dbReference type="AlphaFoldDB" id="A0A931N1E3"/>
<dbReference type="PANTHER" id="PTHR13887:SF14">
    <property type="entry name" value="DISULFIDE BOND FORMATION PROTEIN D"/>
    <property type="match status" value="1"/>
</dbReference>
<gene>
    <name evidence="8" type="ORF">IT779_18530</name>
</gene>
<evidence type="ECO:0000256" key="1">
    <source>
        <dbReference type="ARBA" id="ARBA00005791"/>
    </source>
</evidence>
<protein>
    <submittedName>
        <fullName evidence="8">DsbA family protein</fullName>
    </submittedName>
</protein>
<proteinExistence type="inferred from homology"/>
<keyword evidence="9" id="KW-1185">Reference proteome</keyword>
<keyword evidence="6" id="KW-0812">Transmembrane</keyword>
<comment type="similarity">
    <text evidence="1">Belongs to the thioredoxin family. DsbA subfamily.</text>
</comment>
<evidence type="ECO:0000256" key="3">
    <source>
        <dbReference type="ARBA" id="ARBA00023002"/>
    </source>
</evidence>
<dbReference type="SUPFAM" id="SSF52833">
    <property type="entry name" value="Thioredoxin-like"/>
    <property type="match status" value="1"/>
</dbReference>
<feature type="transmembrane region" description="Helical" evidence="6">
    <location>
        <begin position="26"/>
        <end position="49"/>
    </location>
</feature>
<reference evidence="8" key="1">
    <citation type="submission" date="2020-11" db="EMBL/GenBank/DDBJ databases">
        <title>Nocardia NEAU-351.nov., a novel actinomycete isolated from the cow dung.</title>
        <authorList>
            <person name="Zhang X."/>
        </authorList>
    </citation>
    <scope>NUCLEOTIDE SEQUENCE</scope>
    <source>
        <strain evidence="8">NEAU-351</strain>
    </source>
</reference>
<evidence type="ECO:0000256" key="5">
    <source>
        <dbReference type="ARBA" id="ARBA00023284"/>
    </source>
</evidence>
<feature type="domain" description="Thioredoxin-like fold" evidence="7">
    <location>
        <begin position="98"/>
        <end position="260"/>
    </location>
</feature>
<organism evidence="8 9">
    <name type="scientific">Nocardia bovistercoris</name>
    <dbReference type="NCBI Taxonomy" id="2785916"/>
    <lineage>
        <taxon>Bacteria</taxon>
        <taxon>Bacillati</taxon>
        <taxon>Actinomycetota</taxon>
        <taxon>Actinomycetes</taxon>
        <taxon>Mycobacteriales</taxon>
        <taxon>Nocardiaceae</taxon>
        <taxon>Nocardia</taxon>
    </lineage>
</organism>
<dbReference type="GO" id="GO:0016491">
    <property type="term" value="F:oxidoreductase activity"/>
    <property type="evidence" value="ECO:0007669"/>
    <property type="project" value="UniProtKB-KW"/>
</dbReference>
<evidence type="ECO:0000259" key="7">
    <source>
        <dbReference type="Pfam" id="PF13462"/>
    </source>
</evidence>
<keyword evidence="5" id="KW-0676">Redox-active center</keyword>
<sequence>MSSNPSGRKTPNALTKANNADRNRRIIIQVAVAAVLIALVAAIGVSIAVQNASKDDDAAAQTPTGSSSVAAPAAPAATPTIAAGAAPNGVTGVITDSGAIRIGKPDAPVTVRVVADLQCPACKAFEAANKQTLEDAVNSGTAAVEYNIISFLDRASSGTKYSTRAANASYCVAAQDPSKYQGWIATMFDKQPKEGGKGLTDDELIAIAKSAGYSDEVADCIRNRPYDAFIAATTQKTFDGGVNSTPTVFVNNQQVSPSNLAQAIAAASGR</sequence>
<keyword evidence="6" id="KW-0472">Membrane</keyword>
<dbReference type="InterPro" id="IPR036249">
    <property type="entry name" value="Thioredoxin-like_sf"/>
</dbReference>